<evidence type="ECO:0000313" key="2">
    <source>
        <dbReference type="EMBL" id="KPU43624.1"/>
    </source>
</evidence>
<dbReference type="InterPro" id="IPR000905">
    <property type="entry name" value="Gcp-like_dom"/>
</dbReference>
<dbReference type="Gene3D" id="3.30.420.40">
    <property type="match status" value="2"/>
</dbReference>
<dbReference type="EMBL" id="LKET01000039">
    <property type="protein sequence ID" value="KPU43624.1"/>
    <property type="molecule type" value="Genomic_DNA"/>
</dbReference>
<dbReference type="Proteomes" id="UP000050326">
    <property type="component" value="Unassembled WGS sequence"/>
</dbReference>
<keyword evidence="3" id="KW-1185">Reference proteome</keyword>
<sequence>MRVLAIDTSSMVASVAVADENKLIGEITYNYKKQHSTIIMPMIDDLLKSIELDIKDMDAIACASGPGSFTGLRIGAATVKGLCQGANKPLIAIPTLDALVYNLPHSKGIICPIMDALRDNVYTCIYKWEGDEFKKLSDYMAIHMDELFSMLKEYHEKIIFLGDGIFVHKEKIQLELREKPVFAPPHLNMQKASSIAALALKRLNNNDTDDYITFAPFYLRQSQAEREYDKASRGE</sequence>
<dbReference type="PANTHER" id="PTHR11735:SF11">
    <property type="entry name" value="TRNA THREONYLCARBAMOYLADENOSINE BIOSYNTHESIS PROTEIN TSAB"/>
    <property type="match status" value="1"/>
</dbReference>
<dbReference type="AlphaFoldDB" id="A0A0N8NT22"/>
<reference evidence="2 3" key="1">
    <citation type="submission" date="2015-09" db="EMBL/GenBank/DDBJ databases">
        <title>Genome sequence of Oxobacter pfennigii DSM 3222.</title>
        <authorList>
            <person name="Poehlein A."/>
            <person name="Bengelsdorf F.R."/>
            <person name="Schiel-Bengelsdorf B."/>
            <person name="Duerre P."/>
            <person name="Daniel R."/>
        </authorList>
    </citation>
    <scope>NUCLEOTIDE SEQUENCE [LARGE SCALE GENOMIC DNA]</scope>
    <source>
        <strain evidence="2 3">DSM 3222</strain>
    </source>
</reference>
<comment type="caution">
    <text evidence="2">The sequence shown here is derived from an EMBL/GenBank/DDBJ whole genome shotgun (WGS) entry which is preliminary data.</text>
</comment>
<dbReference type="InterPro" id="IPR043129">
    <property type="entry name" value="ATPase_NBD"/>
</dbReference>
<proteinExistence type="predicted"/>
<dbReference type="PANTHER" id="PTHR11735">
    <property type="entry name" value="TRNA N6-ADENOSINE THREONYLCARBAMOYLTRANSFERASE"/>
    <property type="match status" value="1"/>
</dbReference>
<dbReference type="PATRIC" id="fig|36849.3.peg.3248"/>
<dbReference type="SUPFAM" id="SSF53067">
    <property type="entry name" value="Actin-like ATPase domain"/>
    <property type="match status" value="2"/>
</dbReference>
<organism evidence="2 3">
    <name type="scientific">Oxobacter pfennigii</name>
    <dbReference type="NCBI Taxonomy" id="36849"/>
    <lineage>
        <taxon>Bacteria</taxon>
        <taxon>Bacillati</taxon>
        <taxon>Bacillota</taxon>
        <taxon>Clostridia</taxon>
        <taxon>Eubacteriales</taxon>
        <taxon>Clostridiaceae</taxon>
        <taxon>Oxobacter</taxon>
    </lineage>
</organism>
<accession>A0A0N8NT22</accession>
<name>A0A0N8NT22_9CLOT</name>
<dbReference type="NCBIfam" id="TIGR03725">
    <property type="entry name" value="T6A_YeaZ"/>
    <property type="match status" value="1"/>
</dbReference>
<dbReference type="OrthoDB" id="9784166at2"/>
<dbReference type="CDD" id="cd24032">
    <property type="entry name" value="ASKHA_NBD_TsaB"/>
    <property type="match status" value="1"/>
</dbReference>
<protein>
    <submittedName>
        <fullName evidence="2">tRNA threonylcarbamoyladenosine biosynthesis protein TsaB</fullName>
    </submittedName>
</protein>
<dbReference type="GO" id="GO:0005829">
    <property type="term" value="C:cytosol"/>
    <property type="evidence" value="ECO:0007669"/>
    <property type="project" value="TreeGrafter"/>
</dbReference>
<gene>
    <name evidence="2" type="primary">tsaB</name>
    <name evidence="2" type="ORF">OXPF_30650</name>
</gene>
<dbReference type="Pfam" id="PF00814">
    <property type="entry name" value="TsaD"/>
    <property type="match status" value="1"/>
</dbReference>
<dbReference type="InterPro" id="IPR022496">
    <property type="entry name" value="T6A_TsaB"/>
</dbReference>
<dbReference type="GO" id="GO:0002949">
    <property type="term" value="P:tRNA threonylcarbamoyladenosine modification"/>
    <property type="evidence" value="ECO:0007669"/>
    <property type="project" value="InterPro"/>
</dbReference>
<dbReference type="RefSeq" id="WP_054876056.1">
    <property type="nucleotide sequence ID" value="NZ_LKET01000039.1"/>
</dbReference>
<evidence type="ECO:0000259" key="1">
    <source>
        <dbReference type="Pfam" id="PF00814"/>
    </source>
</evidence>
<feature type="domain" description="Gcp-like" evidence="1">
    <location>
        <begin position="23"/>
        <end position="227"/>
    </location>
</feature>
<dbReference type="STRING" id="36849.OXPF_30650"/>
<evidence type="ECO:0000313" key="3">
    <source>
        <dbReference type="Proteomes" id="UP000050326"/>
    </source>
</evidence>